<proteinExistence type="predicted"/>
<reference evidence="2 3" key="1">
    <citation type="submission" date="2023-10" db="EMBL/GenBank/DDBJ databases">
        <title>Noviherbaspirillum sp. CPCC 100848 genome assembly.</title>
        <authorList>
            <person name="Li X.Y."/>
            <person name="Fang X.M."/>
        </authorList>
    </citation>
    <scope>NUCLEOTIDE SEQUENCE [LARGE SCALE GENOMIC DNA]</scope>
    <source>
        <strain evidence="2 3">CPCC 100848</strain>
    </source>
</reference>
<sequence length="131" mass="14865">MYSFELCRKYQEAINRGNLEQALTLFADEATVNAPLTGQSSARKFHEWLLGTTKETITRLKHVFQSLDSSGALAMQLHYTWVLSNGKTLEFEGVMIFEFTADRMSICKLTIIYDTEPIRTHVSQSALAAIR</sequence>
<name>A0ABU6JB87_9BURK</name>
<keyword evidence="3" id="KW-1185">Reference proteome</keyword>
<feature type="domain" description="SnoaL-like" evidence="1">
    <location>
        <begin position="8"/>
        <end position="103"/>
    </location>
</feature>
<dbReference type="Proteomes" id="UP001352263">
    <property type="component" value="Unassembled WGS sequence"/>
</dbReference>
<dbReference type="Pfam" id="PF12680">
    <property type="entry name" value="SnoaL_2"/>
    <property type="match status" value="1"/>
</dbReference>
<dbReference type="EMBL" id="JAWIIV010000014">
    <property type="protein sequence ID" value="MEC4720908.1"/>
    <property type="molecule type" value="Genomic_DNA"/>
</dbReference>
<dbReference type="InterPro" id="IPR037401">
    <property type="entry name" value="SnoaL-like"/>
</dbReference>
<dbReference type="SUPFAM" id="SSF54427">
    <property type="entry name" value="NTF2-like"/>
    <property type="match status" value="1"/>
</dbReference>
<dbReference type="Gene3D" id="3.10.450.50">
    <property type="match status" value="1"/>
</dbReference>
<evidence type="ECO:0000259" key="1">
    <source>
        <dbReference type="Pfam" id="PF12680"/>
    </source>
</evidence>
<accession>A0ABU6JB87</accession>
<evidence type="ECO:0000313" key="2">
    <source>
        <dbReference type="EMBL" id="MEC4720908.1"/>
    </source>
</evidence>
<evidence type="ECO:0000313" key="3">
    <source>
        <dbReference type="Proteomes" id="UP001352263"/>
    </source>
</evidence>
<comment type="caution">
    <text evidence="2">The sequence shown here is derived from an EMBL/GenBank/DDBJ whole genome shotgun (WGS) entry which is preliminary data.</text>
</comment>
<dbReference type="InterPro" id="IPR032710">
    <property type="entry name" value="NTF2-like_dom_sf"/>
</dbReference>
<protein>
    <submittedName>
        <fullName evidence="2">Nuclear transport factor 2 family protein</fullName>
    </submittedName>
</protein>
<organism evidence="2 3">
    <name type="scientific">Noviherbaspirillum album</name>
    <dbReference type="NCBI Taxonomy" id="3080276"/>
    <lineage>
        <taxon>Bacteria</taxon>
        <taxon>Pseudomonadati</taxon>
        <taxon>Pseudomonadota</taxon>
        <taxon>Betaproteobacteria</taxon>
        <taxon>Burkholderiales</taxon>
        <taxon>Oxalobacteraceae</taxon>
        <taxon>Noviherbaspirillum</taxon>
    </lineage>
</organism>
<gene>
    <name evidence="2" type="ORF">RY831_17210</name>
</gene>